<accession>A0AAD1U4Q6</accession>
<gene>
    <name evidence="2" type="ORF">ECRASSUSDP1_LOCUS3614</name>
</gene>
<dbReference type="Proteomes" id="UP001295684">
    <property type="component" value="Unassembled WGS sequence"/>
</dbReference>
<dbReference type="EMBL" id="CAMPGE010003454">
    <property type="protein sequence ID" value="CAI2362292.1"/>
    <property type="molecule type" value="Genomic_DNA"/>
</dbReference>
<keyword evidence="3" id="KW-1185">Reference proteome</keyword>
<evidence type="ECO:0000259" key="1">
    <source>
        <dbReference type="PROSITE" id="PS50086"/>
    </source>
</evidence>
<evidence type="ECO:0000313" key="3">
    <source>
        <dbReference type="Proteomes" id="UP001295684"/>
    </source>
</evidence>
<dbReference type="PROSITE" id="PS50086">
    <property type="entry name" value="TBC_RABGAP"/>
    <property type="match status" value="1"/>
</dbReference>
<sequence length="587" mass="68394">MENEVKLDFGRETRQRGGAFQVKRSRMKHFHSKSSFTFREAERRYEKRVKKIASKKEHRSEKLKKRPNLIEDYFYPETISACLDPLDHAPVVQSKNEESLSFLPSKPKANDLEGTMALKEVSNNNSTSFLNCSIIKTIKKIIKADIADITNFENWDRETETSYTENVMNDIKRSRIRDSEDKDYILEDLLLIIIFYCENNTICYQQGMQDIFIPFVYLKSAEFSLAEVYGYSKGYIDMFMPNTLHSKFTGTDYSLPHLQCQLSLLKMMLKYHDIELHNHFRNLDCEIEAFATPWILTQFSRVVDFTLIYELIEIILFENDQLMALYMSVALLLSFKNEILECDAIEMLLPLLQKRAKVLNAKELCELYYKSVAIRSQTPLSLAILIHKLKINDHAAVISYEEMNELQTFELDIFVMYPEEVLCNQNKISNCSHLYNTTNNDKTWNKFHLESCQNKYVTGDEQNQCAKELSSITSINVLKRDCSNDTEIGKHVALKYIDITNKKKTKQIFKDCLQIFGVKKQTPEDILREISHDLKKYNILILTSNHKEKLDSSERKRLEQTLEICSSLGISRVCVMKGGMKGYLKAQ</sequence>
<dbReference type="SUPFAM" id="SSF47923">
    <property type="entry name" value="Ypt/Rab-GAP domain of gyp1p"/>
    <property type="match status" value="2"/>
</dbReference>
<dbReference type="Gene3D" id="1.10.472.80">
    <property type="entry name" value="Ypt/Rab-GAP domain of gyp1p, domain 3"/>
    <property type="match status" value="1"/>
</dbReference>
<feature type="domain" description="Rab-GAP TBC" evidence="1">
    <location>
        <begin position="145"/>
        <end position="319"/>
    </location>
</feature>
<evidence type="ECO:0000313" key="2">
    <source>
        <dbReference type="EMBL" id="CAI2362292.1"/>
    </source>
</evidence>
<dbReference type="Pfam" id="PF00566">
    <property type="entry name" value="RabGAP-TBC"/>
    <property type="match status" value="1"/>
</dbReference>
<dbReference type="InterPro" id="IPR000195">
    <property type="entry name" value="Rab-GAP-TBC_dom"/>
</dbReference>
<name>A0AAD1U4Q6_EUPCR</name>
<dbReference type="PANTHER" id="PTHR22957">
    <property type="entry name" value="TBC1 DOMAIN FAMILY MEMBER GTPASE-ACTIVATING PROTEIN"/>
    <property type="match status" value="1"/>
</dbReference>
<protein>
    <recommendedName>
        <fullName evidence="1">Rab-GAP TBC domain-containing protein</fullName>
    </recommendedName>
</protein>
<proteinExistence type="predicted"/>
<dbReference type="AlphaFoldDB" id="A0AAD1U4Q6"/>
<comment type="caution">
    <text evidence="2">The sequence shown here is derived from an EMBL/GenBank/DDBJ whole genome shotgun (WGS) entry which is preliminary data.</text>
</comment>
<reference evidence="2" key="1">
    <citation type="submission" date="2023-07" db="EMBL/GenBank/DDBJ databases">
        <authorList>
            <consortium name="AG Swart"/>
            <person name="Singh M."/>
            <person name="Singh A."/>
            <person name="Seah K."/>
            <person name="Emmerich C."/>
        </authorList>
    </citation>
    <scope>NUCLEOTIDE SEQUENCE</scope>
    <source>
        <strain evidence="2">DP1</strain>
    </source>
</reference>
<organism evidence="2 3">
    <name type="scientific">Euplotes crassus</name>
    <dbReference type="NCBI Taxonomy" id="5936"/>
    <lineage>
        <taxon>Eukaryota</taxon>
        <taxon>Sar</taxon>
        <taxon>Alveolata</taxon>
        <taxon>Ciliophora</taxon>
        <taxon>Intramacronucleata</taxon>
        <taxon>Spirotrichea</taxon>
        <taxon>Hypotrichia</taxon>
        <taxon>Euplotida</taxon>
        <taxon>Euplotidae</taxon>
        <taxon>Moneuplotes</taxon>
    </lineage>
</organism>
<dbReference type="GO" id="GO:0005096">
    <property type="term" value="F:GTPase activator activity"/>
    <property type="evidence" value="ECO:0007669"/>
    <property type="project" value="TreeGrafter"/>
</dbReference>
<dbReference type="InterPro" id="IPR035969">
    <property type="entry name" value="Rab-GAP_TBC_sf"/>
</dbReference>